<dbReference type="EMBL" id="CP119311">
    <property type="protein sequence ID" value="WEK37035.1"/>
    <property type="molecule type" value="Genomic_DNA"/>
</dbReference>
<sequence length="72" mass="8164">MTQKKDTDKQVPPPPPPKETDPQEHMKGPLSSTMQGIKEEAETNDQDRSHDENSAMQGDTENKKRNNTDDEE</sequence>
<gene>
    <name evidence="2" type="ORF">P0Y53_05930</name>
</gene>
<feature type="compositionally biased region" description="Basic and acidic residues" evidence="1">
    <location>
        <begin position="60"/>
        <end position="72"/>
    </location>
</feature>
<dbReference type="AlphaFoldDB" id="A0AAJ5WZ46"/>
<accession>A0AAJ5WZ46</accession>
<proteinExistence type="predicted"/>
<feature type="compositionally biased region" description="Basic and acidic residues" evidence="1">
    <location>
        <begin position="37"/>
        <end position="53"/>
    </location>
</feature>
<protein>
    <submittedName>
        <fullName evidence="2">Uncharacterized protein</fullName>
    </submittedName>
</protein>
<feature type="compositionally biased region" description="Basic and acidic residues" evidence="1">
    <location>
        <begin position="18"/>
        <end position="27"/>
    </location>
</feature>
<reference evidence="2" key="1">
    <citation type="submission" date="2023-03" db="EMBL/GenBank/DDBJ databases">
        <title>Andean soil-derived lignocellulolytic bacterial consortium as a source of novel taxa and putative plastic-active enzymes.</title>
        <authorList>
            <person name="Diaz-Garcia L."/>
            <person name="Chuvochina M."/>
            <person name="Feuerriegel G."/>
            <person name="Bunk B."/>
            <person name="Sproer C."/>
            <person name="Streit W.R."/>
            <person name="Rodriguez L.M."/>
            <person name="Overmann J."/>
            <person name="Jimenez D.J."/>
        </authorList>
    </citation>
    <scope>NUCLEOTIDE SEQUENCE</scope>
    <source>
        <strain evidence="2">MAG 7</strain>
    </source>
</reference>
<name>A0AAJ5WZ46_9BACT</name>
<organism evidence="2 3">
    <name type="scientific">Candidatus Pseudobacter hemicellulosilyticus</name>
    <dbReference type="NCBI Taxonomy" id="3121375"/>
    <lineage>
        <taxon>Bacteria</taxon>
        <taxon>Pseudomonadati</taxon>
        <taxon>Bacteroidota</taxon>
        <taxon>Chitinophagia</taxon>
        <taxon>Chitinophagales</taxon>
        <taxon>Chitinophagaceae</taxon>
        <taxon>Pseudobacter</taxon>
    </lineage>
</organism>
<evidence type="ECO:0000313" key="2">
    <source>
        <dbReference type="EMBL" id="WEK37035.1"/>
    </source>
</evidence>
<dbReference type="Proteomes" id="UP001220610">
    <property type="component" value="Chromosome"/>
</dbReference>
<evidence type="ECO:0000256" key="1">
    <source>
        <dbReference type="SAM" id="MobiDB-lite"/>
    </source>
</evidence>
<evidence type="ECO:0000313" key="3">
    <source>
        <dbReference type="Proteomes" id="UP001220610"/>
    </source>
</evidence>
<feature type="region of interest" description="Disordered" evidence="1">
    <location>
        <begin position="1"/>
        <end position="72"/>
    </location>
</feature>